<dbReference type="PANTHER" id="PTHR14534">
    <property type="entry name" value="VACUOLAR IMPORT AND DEGRADATION PROTEIN 24"/>
    <property type="match status" value="1"/>
</dbReference>
<name>A0ABD1L937_9FABA</name>
<feature type="compositionally biased region" description="Polar residues" evidence="2">
    <location>
        <begin position="7"/>
        <end position="23"/>
    </location>
</feature>
<dbReference type="PANTHER" id="PTHR14534:SF3">
    <property type="entry name" value="GID COMPLEX SUBUNIT 4 HOMOLOG"/>
    <property type="match status" value="1"/>
</dbReference>
<gene>
    <name evidence="3" type="ORF">Fmac_029006</name>
</gene>
<organism evidence="3 4">
    <name type="scientific">Flemingia macrophylla</name>
    <dbReference type="NCBI Taxonomy" id="520843"/>
    <lineage>
        <taxon>Eukaryota</taxon>
        <taxon>Viridiplantae</taxon>
        <taxon>Streptophyta</taxon>
        <taxon>Embryophyta</taxon>
        <taxon>Tracheophyta</taxon>
        <taxon>Spermatophyta</taxon>
        <taxon>Magnoliopsida</taxon>
        <taxon>eudicotyledons</taxon>
        <taxon>Gunneridae</taxon>
        <taxon>Pentapetalae</taxon>
        <taxon>rosids</taxon>
        <taxon>fabids</taxon>
        <taxon>Fabales</taxon>
        <taxon>Fabaceae</taxon>
        <taxon>Papilionoideae</taxon>
        <taxon>50 kb inversion clade</taxon>
        <taxon>NPAAA clade</taxon>
        <taxon>indigoferoid/millettioid clade</taxon>
        <taxon>Phaseoleae</taxon>
        <taxon>Flemingia</taxon>
    </lineage>
</organism>
<dbReference type="Proteomes" id="UP001603857">
    <property type="component" value="Unassembled WGS sequence"/>
</dbReference>
<dbReference type="InterPro" id="IPR018618">
    <property type="entry name" value="GID4/10-like"/>
</dbReference>
<comment type="similarity">
    <text evidence="1">Belongs to the GID4/VID24 family.</text>
</comment>
<feature type="region of interest" description="Disordered" evidence="2">
    <location>
        <begin position="1"/>
        <end position="23"/>
    </location>
</feature>
<dbReference type="AlphaFoldDB" id="A0ABD1L937"/>
<comment type="caution">
    <text evidence="3">The sequence shown here is derived from an EMBL/GenBank/DDBJ whole genome shotgun (WGS) entry which is preliminary data.</text>
</comment>
<evidence type="ECO:0000256" key="2">
    <source>
        <dbReference type="SAM" id="MobiDB-lite"/>
    </source>
</evidence>
<reference evidence="3 4" key="1">
    <citation type="submission" date="2024-08" db="EMBL/GenBank/DDBJ databases">
        <title>Insights into the chromosomal genome structure of Flemingia macrophylla.</title>
        <authorList>
            <person name="Ding Y."/>
            <person name="Zhao Y."/>
            <person name="Bi W."/>
            <person name="Wu M."/>
            <person name="Zhao G."/>
            <person name="Gong Y."/>
            <person name="Li W."/>
            <person name="Zhang P."/>
        </authorList>
    </citation>
    <scope>NUCLEOTIDE SEQUENCE [LARGE SCALE GENOMIC DNA]</scope>
    <source>
        <strain evidence="3">DYQJB</strain>
        <tissue evidence="3">Leaf</tissue>
    </source>
</reference>
<keyword evidence="4" id="KW-1185">Reference proteome</keyword>
<protein>
    <recommendedName>
        <fullName evidence="5">Glucose-induced degradation protein 4 homolog</fullName>
    </recommendedName>
</protein>
<evidence type="ECO:0000256" key="1">
    <source>
        <dbReference type="ARBA" id="ARBA00061469"/>
    </source>
</evidence>
<sequence>MPVRVLDNTTPSQVSGANSGKSSFQSCSLLGVGQTPLTPKIRHIEHGVPGFRVAFSGTQNVSSVQKDEAWRVNVRIQGCDLEHGYLCGSMEALNVPMADTPVVTFWEGEIVDTKNYTFFTGKWEATKEDDIRHWSKFPSFSPLLGQVEADGGKSLDLSNYPYIFMRWKEQYFVNVGTDCGLTIAGFYYICFSCSDGSISGFYYDPNSSPYQKLELKSTNDGRSGFSFSSYELQ</sequence>
<dbReference type="EMBL" id="JBGMDY010000010">
    <property type="protein sequence ID" value="KAL2320037.1"/>
    <property type="molecule type" value="Genomic_DNA"/>
</dbReference>
<dbReference type="Pfam" id="PF09783">
    <property type="entry name" value="Vac_ImportDeg"/>
    <property type="match status" value="1"/>
</dbReference>
<evidence type="ECO:0000313" key="4">
    <source>
        <dbReference type="Proteomes" id="UP001603857"/>
    </source>
</evidence>
<evidence type="ECO:0008006" key="5">
    <source>
        <dbReference type="Google" id="ProtNLM"/>
    </source>
</evidence>
<proteinExistence type="inferred from homology"/>
<accession>A0ABD1L937</accession>
<evidence type="ECO:0000313" key="3">
    <source>
        <dbReference type="EMBL" id="KAL2320037.1"/>
    </source>
</evidence>